<dbReference type="GO" id="GO:0016810">
    <property type="term" value="F:hydrolase activity, acting on carbon-nitrogen (but not peptide) bonds"/>
    <property type="evidence" value="ECO:0007669"/>
    <property type="project" value="InterPro"/>
</dbReference>
<dbReference type="SUPFAM" id="SSF51556">
    <property type="entry name" value="Metallo-dependent hydrolases"/>
    <property type="match status" value="1"/>
</dbReference>
<reference evidence="4 5" key="1">
    <citation type="journal article" date="2017" name="Biotechnol. Biofuels">
        <title>Differential beta-glucosidase expression as a function of carbon source availability in Talaromyces amestolkiae: a genomic and proteomic approach.</title>
        <authorList>
            <person name="de Eugenio L.I."/>
            <person name="Mendez-Liter J.A."/>
            <person name="Nieto-Dominguez M."/>
            <person name="Alonso L."/>
            <person name="Gil-Munoz J."/>
            <person name="Barriuso J."/>
            <person name="Prieto A."/>
            <person name="Martinez M.J."/>
        </authorList>
    </citation>
    <scope>NUCLEOTIDE SEQUENCE [LARGE SCALE GENOMIC DNA]</scope>
    <source>
        <strain evidence="4 5">CIB</strain>
    </source>
</reference>
<protein>
    <recommendedName>
        <fullName evidence="3">Amidohydrolase-related domain-containing protein</fullName>
    </recommendedName>
</protein>
<dbReference type="InterPro" id="IPR032466">
    <property type="entry name" value="Metal_Hydrolase"/>
</dbReference>
<dbReference type="GeneID" id="63793052"/>
<proteinExistence type="predicted"/>
<feature type="transmembrane region" description="Helical" evidence="2">
    <location>
        <begin position="1118"/>
        <end position="1138"/>
    </location>
</feature>
<dbReference type="InterPro" id="IPR050287">
    <property type="entry name" value="MTA/SAH_deaminase"/>
</dbReference>
<dbReference type="EMBL" id="MIKG01000006">
    <property type="protein sequence ID" value="RAO67824.1"/>
    <property type="molecule type" value="Genomic_DNA"/>
</dbReference>
<feature type="transmembrane region" description="Helical" evidence="2">
    <location>
        <begin position="937"/>
        <end position="957"/>
    </location>
</feature>
<gene>
    <name evidence="4" type="ORF">BHQ10_003836</name>
</gene>
<dbReference type="RefSeq" id="XP_040732340.1">
    <property type="nucleotide sequence ID" value="XM_040876136.1"/>
</dbReference>
<sequence>MANRILLQNGTVLSHDGDKVVVLKNHDVLIVGNTIHHIGQGLELTGESRVIDCTDKIISPGFIDTHHHMWQTQLKGRHSDESFMDYMVSGNVQSYNYSPEDIFWGQLAGCLQSINAGVTTVVDHAHMTYSPDHATEAIRATTSSGLRSIFCYSSIWRIKSWSSAVEYDDTLIPDWWYDTLASLAKSTPYGDGRVTLGLGFDQFQLPKEQVIRLWEKARELGVKLMTTHFLAHSMKNSVNLLSEYGLLDASILFSHANGISESDAALLTSKGAHISATPETEMQMILGESVAFRNDLKSHASIGVDCHSNNSSDLLTQLRMGMQSARAAENSQAMAEGKYPSIKIKVEEAFNLGTIQGAKAINMQDQIGSIEVGKRADIVVFDASSPGMVCAAEEDAVAAVVMHAGVSDIQTVIVDGVVRKEGGQLVDIRILDSLKFTYDPPIIETDEESHILNNYNGWINPEDLAPMPQCIAQQDHSTWLAAMTACTSKQCTYSFAFICIHHQWLTELSCLSTEFSPDLLEAYLPYCSRSVLSKAQLYAWIWNVTSRTWLVDVGDANELQNLSPASLVEGYADLDVVHYAPTCLTESVATQSKEAYEHVMASCMFTGSTQNTGNDDPSWEYNESQQSMIPLGFETVGYDLTGHDIHDGSYFDKDCFCSFFAIDPDDEPCSRSHQLDLTRERLWINATCGSSSLTKNWTDTIQTTDFGYIPLKNWQWPSCVTDMPQQLTSLPGHCAAEACELDADGYCSKIQPAVQRACFCHNISYDSCGGLCHVFETRIEYVKWLHDICGDVEDWHGLPNDWRLLAAPTSRDIIPWRWTVESSETKGDCPSNGWNLGSLALVNCATLFAVMHNHRYGLRRLAHRWQPRSWYSRGLSIAVCQIIANYINALGVQATRGYEDAPVTQLMLLWSTVPRLLSWFLILFLGAQPFEAINLSAVGACLFAEFILQGFSSYYMITTVKYGIEHRFYFGGGLENAERVWIARMMYHGALMWLVIVGMVLALLESPAAKPQRDGKGISTFAEGIMAQVRERYTRFGEKAIHFCIIECMDPGEILSIRNNRSTYGTFSSTSQNRWASHQTSIGLYAALTLGMGLLWLAQWLFWSGFVILSSEEYCPPYLGPLTAVWIIFSLAATVFGIP</sequence>
<keyword evidence="2" id="KW-0472">Membrane</keyword>
<dbReference type="PANTHER" id="PTHR43794:SF11">
    <property type="entry name" value="AMIDOHYDROLASE-RELATED DOMAIN-CONTAINING PROTEIN"/>
    <property type="match status" value="1"/>
</dbReference>
<evidence type="ECO:0000259" key="3">
    <source>
        <dbReference type="Pfam" id="PF01979"/>
    </source>
</evidence>
<dbReference type="Pfam" id="PF01979">
    <property type="entry name" value="Amidohydro_1"/>
    <property type="match status" value="1"/>
</dbReference>
<keyword evidence="2" id="KW-1133">Transmembrane helix</keyword>
<feature type="transmembrane region" description="Helical" evidence="2">
    <location>
        <begin position="833"/>
        <end position="850"/>
    </location>
</feature>
<keyword evidence="5" id="KW-1185">Reference proteome</keyword>
<dbReference type="InterPro" id="IPR011059">
    <property type="entry name" value="Metal-dep_hydrolase_composite"/>
</dbReference>
<dbReference type="Gene3D" id="3.20.20.140">
    <property type="entry name" value="Metal-dependent hydrolases"/>
    <property type="match status" value="1"/>
</dbReference>
<dbReference type="SUPFAM" id="SSF51338">
    <property type="entry name" value="Composite domain of metallo-dependent hydrolases"/>
    <property type="match status" value="1"/>
</dbReference>
<feature type="domain" description="Amidohydrolase-related" evidence="3">
    <location>
        <begin position="57"/>
        <end position="417"/>
    </location>
</feature>
<evidence type="ECO:0000313" key="4">
    <source>
        <dbReference type="EMBL" id="RAO67824.1"/>
    </source>
</evidence>
<dbReference type="OrthoDB" id="194468at2759"/>
<name>A0A364KW98_TALAM</name>
<keyword evidence="1" id="KW-0378">Hydrolase</keyword>
<dbReference type="InterPro" id="IPR006680">
    <property type="entry name" value="Amidohydro-rel"/>
</dbReference>
<comment type="caution">
    <text evidence="4">The sequence shown here is derived from an EMBL/GenBank/DDBJ whole genome shotgun (WGS) entry which is preliminary data.</text>
</comment>
<dbReference type="Gene3D" id="2.30.40.10">
    <property type="entry name" value="Urease, subunit C, domain 1"/>
    <property type="match status" value="1"/>
</dbReference>
<feature type="transmembrane region" description="Helical" evidence="2">
    <location>
        <begin position="1082"/>
        <end position="1106"/>
    </location>
</feature>
<dbReference type="PANTHER" id="PTHR43794">
    <property type="entry name" value="AMINOHYDROLASE SSNA-RELATED"/>
    <property type="match status" value="1"/>
</dbReference>
<keyword evidence="2" id="KW-0812">Transmembrane</keyword>
<feature type="transmembrane region" description="Helical" evidence="2">
    <location>
        <begin position="870"/>
        <end position="887"/>
    </location>
</feature>
<organism evidence="4 5">
    <name type="scientific">Talaromyces amestolkiae</name>
    <dbReference type="NCBI Taxonomy" id="1196081"/>
    <lineage>
        <taxon>Eukaryota</taxon>
        <taxon>Fungi</taxon>
        <taxon>Dikarya</taxon>
        <taxon>Ascomycota</taxon>
        <taxon>Pezizomycotina</taxon>
        <taxon>Eurotiomycetes</taxon>
        <taxon>Eurotiomycetidae</taxon>
        <taxon>Eurotiales</taxon>
        <taxon>Trichocomaceae</taxon>
        <taxon>Talaromyces</taxon>
        <taxon>Talaromyces sect. Talaromyces</taxon>
    </lineage>
</organism>
<dbReference type="STRING" id="1196081.A0A364KW98"/>
<dbReference type="Proteomes" id="UP000249363">
    <property type="component" value="Unassembled WGS sequence"/>
</dbReference>
<accession>A0A364KW98</accession>
<evidence type="ECO:0000256" key="1">
    <source>
        <dbReference type="ARBA" id="ARBA00022801"/>
    </source>
</evidence>
<feature type="transmembrane region" description="Helical" evidence="2">
    <location>
        <begin position="907"/>
        <end position="925"/>
    </location>
</feature>
<evidence type="ECO:0000256" key="2">
    <source>
        <dbReference type="SAM" id="Phobius"/>
    </source>
</evidence>
<dbReference type="AlphaFoldDB" id="A0A364KW98"/>
<feature type="transmembrane region" description="Helical" evidence="2">
    <location>
        <begin position="985"/>
        <end position="1004"/>
    </location>
</feature>
<evidence type="ECO:0000313" key="5">
    <source>
        <dbReference type="Proteomes" id="UP000249363"/>
    </source>
</evidence>